<accession>A0A109LCJ8</accession>
<dbReference type="EMBL" id="LCYA01000145">
    <property type="protein sequence ID" value="KWV84991.1"/>
    <property type="molecule type" value="Genomic_DNA"/>
</dbReference>
<reference evidence="1 2" key="1">
    <citation type="submission" date="2015-05" db="EMBL/GenBank/DDBJ databases">
        <title>A genomic and transcriptomic approach to investigate the blue pigment phenotype in Pseudomonas fluorescens.</title>
        <authorList>
            <person name="Andreani N.A."/>
            <person name="Cardazzo B."/>
        </authorList>
    </citation>
    <scope>NUCLEOTIDE SEQUENCE [LARGE SCALE GENOMIC DNA]</scope>
    <source>
        <strain evidence="1 2">Ps_22</strain>
    </source>
</reference>
<evidence type="ECO:0000313" key="1">
    <source>
        <dbReference type="EMBL" id="KWV84991.1"/>
    </source>
</evidence>
<dbReference type="PATRIC" id="fig|294.194.peg.5985"/>
<organism evidence="1 2">
    <name type="scientific">Pseudomonas fluorescens</name>
    <dbReference type="NCBI Taxonomy" id="294"/>
    <lineage>
        <taxon>Bacteria</taxon>
        <taxon>Pseudomonadati</taxon>
        <taxon>Pseudomonadota</taxon>
        <taxon>Gammaproteobacteria</taxon>
        <taxon>Pseudomonadales</taxon>
        <taxon>Pseudomonadaceae</taxon>
        <taxon>Pseudomonas</taxon>
    </lineage>
</organism>
<protein>
    <submittedName>
        <fullName evidence="1">Uncharacterized protein</fullName>
    </submittedName>
</protein>
<gene>
    <name evidence="1" type="ORF">PFLmoz3_05399</name>
</gene>
<dbReference type="AlphaFoldDB" id="A0A109LCJ8"/>
<name>A0A109LCJ8_PSEFL</name>
<comment type="caution">
    <text evidence="1">The sequence shown here is derived from an EMBL/GenBank/DDBJ whole genome shotgun (WGS) entry which is preliminary data.</text>
</comment>
<evidence type="ECO:0000313" key="2">
    <source>
        <dbReference type="Proteomes" id="UP000061348"/>
    </source>
</evidence>
<dbReference type="Proteomes" id="UP000061348">
    <property type="component" value="Unassembled WGS sequence"/>
</dbReference>
<proteinExistence type="predicted"/>
<sequence length="116" mass="13016">MSLERMSRANTLLPQTFDKASLRWRALPLWPSHFSDGTVTLFSIKAASAWVLSGVSVTLTPATSPPWRNERRVISRLDMDHPLSGYKSALMVKYTESGDLQKPFSTNQKAMMTVQS</sequence>